<feature type="compositionally biased region" description="Low complexity" evidence="1">
    <location>
        <begin position="360"/>
        <end position="371"/>
    </location>
</feature>
<keyword evidence="4" id="KW-1185">Reference proteome</keyword>
<feature type="region of interest" description="Disordered" evidence="1">
    <location>
        <begin position="1"/>
        <end position="103"/>
    </location>
</feature>
<feature type="compositionally biased region" description="Basic and acidic residues" evidence="1">
    <location>
        <begin position="59"/>
        <end position="71"/>
    </location>
</feature>
<proteinExistence type="predicted"/>
<dbReference type="PANTHER" id="PTHR37533">
    <property type="entry name" value="FLAGELLAR HOOK-LENGTH CONTROL PROTEIN"/>
    <property type="match status" value="1"/>
</dbReference>
<feature type="region of interest" description="Disordered" evidence="1">
    <location>
        <begin position="359"/>
        <end position="391"/>
    </location>
</feature>
<dbReference type="InterPro" id="IPR038610">
    <property type="entry name" value="FliK-like_C_sf"/>
</dbReference>
<dbReference type="Pfam" id="PF02120">
    <property type="entry name" value="Flg_hook"/>
    <property type="match status" value="1"/>
</dbReference>
<evidence type="ECO:0000256" key="1">
    <source>
        <dbReference type="SAM" id="MobiDB-lite"/>
    </source>
</evidence>
<name>A0A917PIE7_9PSED</name>
<feature type="compositionally biased region" description="Low complexity" evidence="1">
    <location>
        <begin position="16"/>
        <end position="40"/>
    </location>
</feature>
<dbReference type="EMBL" id="BMPO01000001">
    <property type="protein sequence ID" value="GGJ80373.1"/>
    <property type="molecule type" value="Genomic_DNA"/>
</dbReference>
<protein>
    <submittedName>
        <fullName evidence="3">Flagellar hook-length control protein FliK</fullName>
    </submittedName>
</protein>
<evidence type="ECO:0000259" key="2">
    <source>
        <dbReference type="Pfam" id="PF02120"/>
    </source>
</evidence>
<evidence type="ECO:0000313" key="4">
    <source>
        <dbReference type="Proteomes" id="UP000635983"/>
    </source>
</evidence>
<keyword evidence="3" id="KW-0966">Cell projection</keyword>
<dbReference type="CDD" id="cd17470">
    <property type="entry name" value="T3SS_Flik_C"/>
    <property type="match status" value="1"/>
</dbReference>
<dbReference type="InterPro" id="IPR021136">
    <property type="entry name" value="Flagellar_hook_control-like_C"/>
</dbReference>
<dbReference type="RefSeq" id="WP_188981333.1">
    <property type="nucleotide sequence ID" value="NZ_BMPO01000001.1"/>
</dbReference>
<keyword evidence="3" id="KW-0969">Cilium</keyword>
<dbReference type="Gene3D" id="3.30.750.140">
    <property type="match status" value="1"/>
</dbReference>
<gene>
    <name evidence="3" type="ORF">GCM10009304_02640</name>
</gene>
<dbReference type="AlphaFoldDB" id="A0A917PIE7"/>
<feature type="compositionally biased region" description="Gly residues" evidence="1">
    <location>
        <begin position="373"/>
        <end position="384"/>
    </location>
</feature>
<dbReference type="Proteomes" id="UP000635983">
    <property type="component" value="Unassembled WGS sequence"/>
</dbReference>
<reference evidence="3" key="2">
    <citation type="submission" date="2020-09" db="EMBL/GenBank/DDBJ databases">
        <authorList>
            <person name="Sun Q."/>
            <person name="Ohkuma M."/>
        </authorList>
    </citation>
    <scope>NUCLEOTIDE SEQUENCE</scope>
    <source>
        <strain evidence="3">JCM 30078</strain>
    </source>
</reference>
<reference evidence="3" key="1">
    <citation type="journal article" date="2014" name="Int. J. Syst. Evol. Microbiol.">
        <title>Complete genome sequence of Corynebacterium casei LMG S-19264T (=DSM 44701T), isolated from a smear-ripened cheese.</title>
        <authorList>
            <consortium name="US DOE Joint Genome Institute (JGI-PGF)"/>
            <person name="Walter F."/>
            <person name="Albersmeier A."/>
            <person name="Kalinowski J."/>
            <person name="Ruckert C."/>
        </authorList>
    </citation>
    <scope>NUCLEOTIDE SEQUENCE</scope>
    <source>
        <strain evidence="3">JCM 30078</strain>
    </source>
</reference>
<organism evidence="3 4">
    <name type="scientific">Pseudomonas matsuisoli</name>
    <dbReference type="NCBI Taxonomy" id="1515666"/>
    <lineage>
        <taxon>Bacteria</taxon>
        <taxon>Pseudomonadati</taxon>
        <taxon>Pseudomonadota</taxon>
        <taxon>Gammaproteobacteria</taxon>
        <taxon>Pseudomonadales</taxon>
        <taxon>Pseudomonadaceae</taxon>
        <taxon>Pseudomonas</taxon>
    </lineage>
</organism>
<dbReference type="PANTHER" id="PTHR37533:SF2">
    <property type="entry name" value="FLAGELLAR HOOK-LENGTH CONTROL PROTEIN"/>
    <property type="match status" value="1"/>
</dbReference>
<evidence type="ECO:0000313" key="3">
    <source>
        <dbReference type="EMBL" id="GGJ80373.1"/>
    </source>
</evidence>
<accession>A0A917PIE7</accession>
<keyword evidence="3" id="KW-0282">Flagellum</keyword>
<sequence>MPVGPDLLLQTTPDIATKAAPKAAAKPAEPSSGGASSFSKVYKESQAKPAESNSPAAKGGRDRPEVAKVDNAESAPDVDSAMPVVAEDGNALPPSDEAPPEEGTLDPLMLFGLFDGSANAAVPVGELTPAPFTPGTNFPTEVDQGNLEADIDVLGSLGGRAPSVPVAQTLGTATLDTTADQPTADDGFSEALKNVGEQLVAAGEESADTSLDSLEIALPEGAADTKTADLRSDQFVSRLNALSQAVSQQAGQVDRAAQLVPGQPVAMNQNGWTEAVVDRVMWLSSQSLKSAEIQLNPQELGRMEVRIQMDQDQTQVTFASANAAVRDTLEGQMHRLREMFSQQGMNQVDVNVSDQSMNRGWQGQQAQADSGQGRRGGSGNGSAGEGDVDVTPIGEAISTPLKAGRGLVDYYA</sequence>
<dbReference type="InterPro" id="IPR052563">
    <property type="entry name" value="FliK"/>
</dbReference>
<feature type="domain" description="Flagellar hook-length control protein-like C-terminal" evidence="2">
    <location>
        <begin position="278"/>
        <end position="358"/>
    </location>
</feature>
<comment type="caution">
    <text evidence="3">The sequence shown here is derived from an EMBL/GenBank/DDBJ whole genome shotgun (WGS) entry which is preliminary data.</text>
</comment>